<proteinExistence type="predicted"/>
<dbReference type="InterPro" id="IPR004119">
    <property type="entry name" value="EcKL"/>
</dbReference>
<dbReference type="Gene3D" id="3.90.1200.10">
    <property type="match status" value="1"/>
</dbReference>
<dbReference type="Proteomes" id="UP001516400">
    <property type="component" value="Unassembled WGS sequence"/>
</dbReference>
<dbReference type="AlphaFoldDB" id="A0ABD2PC49"/>
<comment type="caution">
    <text evidence="2">The sequence shown here is derived from an EMBL/GenBank/DDBJ whole genome shotgun (WGS) entry which is preliminary data.</text>
</comment>
<dbReference type="SUPFAM" id="SSF56112">
    <property type="entry name" value="Protein kinase-like (PK-like)"/>
    <property type="match status" value="1"/>
</dbReference>
<evidence type="ECO:0000259" key="1">
    <source>
        <dbReference type="SMART" id="SM00587"/>
    </source>
</evidence>
<reference evidence="2 3" key="1">
    <citation type="journal article" date="2021" name="BMC Biol.">
        <title>Horizontally acquired antibacterial genes associated with adaptive radiation of ladybird beetles.</title>
        <authorList>
            <person name="Li H.S."/>
            <person name="Tang X.F."/>
            <person name="Huang Y.H."/>
            <person name="Xu Z.Y."/>
            <person name="Chen M.L."/>
            <person name="Du X.Y."/>
            <person name="Qiu B.Y."/>
            <person name="Chen P.T."/>
            <person name="Zhang W."/>
            <person name="Slipinski A."/>
            <person name="Escalona H.E."/>
            <person name="Waterhouse R.M."/>
            <person name="Zwick A."/>
            <person name="Pang H."/>
        </authorList>
    </citation>
    <scope>NUCLEOTIDE SEQUENCE [LARGE SCALE GENOMIC DNA]</scope>
    <source>
        <strain evidence="2">SYSU2018</strain>
    </source>
</reference>
<protein>
    <recommendedName>
        <fullName evidence="1">CHK kinase-like domain-containing protein</fullName>
    </recommendedName>
</protein>
<dbReference type="InterPro" id="IPR011009">
    <property type="entry name" value="Kinase-like_dom_sf"/>
</dbReference>
<dbReference type="EMBL" id="JABFTP020000185">
    <property type="protein sequence ID" value="KAL3288020.1"/>
    <property type="molecule type" value="Genomic_DNA"/>
</dbReference>
<evidence type="ECO:0000313" key="2">
    <source>
        <dbReference type="EMBL" id="KAL3288020.1"/>
    </source>
</evidence>
<sequence length="405" mass="47908">MSAAVSKRQKQLIHEIATEEGFKTYKVDFDQGSLKGDGYMGTIILVKIEDAETQRVLHLILKVAQQSEQLREKTPVCQAYERENFMYEVVHKEFQKLQDEYKVQPTFDGIPKYYKGLNEINEECLVLENLKEIGFKLWDRKKPMDSNHVAAVMAQYGKYHALSHALKKLKPEKYKEISGNLFDIFEKTMNEEDFRKSVEQEIEKAKRTFENDPKIVEVIQKFPEISQSYFKGVMEPNEKDVIIHGDCWCNNIMFKYGIEPNKPSKTYLLDWQLSSKGSPLRDITYFFYVCSSKECFSDYKTYLKIYHDSLSNMLQNFGLNVEDIMTFEYLQTEWKKFAQFGMYTALLLIKIMLVEKEEAPDLKEMLEEEENKNIIDFFNFNISNEEEYKNRLRVIIDFMVENEFV</sequence>
<feature type="domain" description="CHK kinase-like" evidence="1">
    <location>
        <begin position="125"/>
        <end position="316"/>
    </location>
</feature>
<dbReference type="InterPro" id="IPR015897">
    <property type="entry name" value="CHK_kinase-like"/>
</dbReference>
<keyword evidence="3" id="KW-1185">Reference proteome</keyword>
<dbReference type="Pfam" id="PF02958">
    <property type="entry name" value="EcKL"/>
    <property type="match status" value="1"/>
</dbReference>
<evidence type="ECO:0000313" key="3">
    <source>
        <dbReference type="Proteomes" id="UP001516400"/>
    </source>
</evidence>
<name>A0ABD2PC49_9CUCU</name>
<accession>A0ABD2PC49</accession>
<dbReference type="PANTHER" id="PTHR11012:SF30">
    <property type="entry name" value="PROTEIN KINASE-LIKE DOMAIN-CONTAINING"/>
    <property type="match status" value="1"/>
</dbReference>
<dbReference type="SMART" id="SM00587">
    <property type="entry name" value="CHK"/>
    <property type="match status" value="1"/>
</dbReference>
<gene>
    <name evidence="2" type="ORF">HHI36_002472</name>
</gene>
<organism evidence="2 3">
    <name type="scientific">Cryptolaemus montrouzieri</name>
    <dbReference type="NCBI Taxonomy" id="559131"/>
    <lineage>
        <taxon>Eukaryota</taxon>
        <taxon>Metazoa</taxon>
        <taxon>Ecdysozoa</taxon>
        <taxon>Arthropoda</taxon>
        <taxon>Hexapoda</taxon>
        <taxon>Insecta</taxon>
        <taxon>Pterygota</taxon>
        <taxon>Neoptera</taxon>
        <taxon>Endopterygota</taxon>
        <taxon>Coleoptera</taxon>
        <taxon>Polyphaga</taxon>
        <taxon>Cucujiformia</taxon>
        <taxon>Coccinelloidea</taxon>
        <taxon>Coccinellidae</taxon>
        <taxon>Scymninae</taxon>
        <taxon>Scymnini</taxon>
        <taxon>Cryptolaemus</taxon>
    </lineage>
</organism>
<dbReference type="PANTHER" id="PTHR11012">
    <property type="entry name" value="PROTEIN KINASE-LIKE DOMAIN-CONTAINING"/>
    <property type="match status" value="1"/>
</dbReference>